<dbReference type="OrthoDB" id="8068875at2759"/>
<dbReference type="GO" id="GO:0005737">
    <property type="term" value="C:cytoplasm"/>
    <property type="evidence" value="ECO:0000318"/>
    <property type="project" value="GO_Central"/>
</dbReference>
<dbReference type="InterPro" id="IPR051210">
    <property type="entry name" value="Ub_ligase/GEF_domain"/>
</dbReference>
<dbReference type="KEGG" id="smo:SELMODRAFT_100519"/>
<dbReference type="Proteomes" id="UP000001514">
    <property type="component" value="Unassembled WGS sequence"/>
</dbReference>
<dbReference type="InterPro" id="IPR058923">
    <property type="entry name" value="RCC1-like_dom"/>
</dbReference>
<reference evidence="4 5" key="1">
    <citation type="journal article" date="2011" name="Science">
        <title>The Selaginella genome identifies genetic changes associated with the evolution of vascular plants.</title>
        <authorList>
            <person name="Banks J.A."/>
            <person name="Nishiyama T."/>
            <person name="Hasebe M."/>
            <person name="Bowman J.L."/>
            <person name="Gribskov M."/>
            <person name="dePamphilis C."/>
            <person name="Albert V.A."/>
            <person name="Aono N."/>
            <person name="Aoyama T."/>
            <person name="Ambrose B.A."/>
            <person name="Ashton N.W."/>
            <person name="Axtell M.J."/>
            <person name="Barker E."/>
            <person name="Barker M.S."/>
            <person name="Bennetzen J.L."/>
            <person name="Bonawitz N.D."/>
            <person name="Chapple C."/>
            <person name="Cheng C."/>
            <person name="Correa L.G."/>
            <person name="Dacre M."/>
            <person name="DeBarry J."/>
            <person name="Dreyer I."/>
            <person name="Elias M."/>
            <person name="Engstrom E.M."/>
            <person name="Estelle M."/>
            <person name="Feng L."/>
            <person name="Finet C."/>
            <person name="Floyd S.K."/>
            <person name="Frommer W.B."/>
            <person name="Fujita T."/>
            <person name="Gramzow L."/>
            <person name="Gutensohn M."/>
            <person name="Harholt J."/>
            <person name="Hattori M."/>
            <person name="Heyl A."/>
            <person name="Hirai T."/>
            <person name="Hiwatashi Y."/>
            <person name="Ishikawa M."/>
            <person name="Iwata M."/>
            <person name="Karol K.G."/>
            <person name="Koehler B."/>
            <person name="Kolukisaoglu U."/>
            <person name="Kubo M."/>
            <person name="Kurata T."/>
            <person name="Lalonde S."/>
            <person name="Li K."/>
            <person name="Li Y."/>
            <person name="Litt A."/>
            <person name="Lyons E."/>
            <person name="Manning G."/>
            <person name="Maruyama T."/>
            <person name="Michael T.P."/>
            <person name="Mikami K."/>
            <person name="Miyazaki S."/>
            <person name="Morinaga S."/>
            <person name="Murata T."/>
            <person name="Mueller-Roeber B."/>
            <person name="Nelson D.R."/>
            <person name="Obara M."/>
            <person name="Oguri Y."/>
            <person name="Olmstead R.G."/>
            <person name="Onodera N."/>
            <person name="Petersen B.L."/>
            <person name="Pils B."/>
            <person name="Prigge M."/>
            <person name="Rensing S.A."/>
            <person name="Riano-Pachon D.M."/>
            <person name="Roberts A.W."/>
            <person name="Sato Y."/>
            <person name="Scheller H.V."/>
            <person name="Schulz B."/>
            <person name="Schulz C."/>
            <person name="Shakirov E.V."/>
            <person name="Shibagaki N."/>
            <person name="Shinohara N."/>
            <person name="Shippen D.E."/>
            <person name="Soerensen I."/>
            <person name="Sotooka R."/>
            <person name="Sugimoto N."/>
            <person name="Sugita M."/>
            <person name="Sumikawa N."/>
            <person name="Tanurdzic M."/>
            <person name="Theissen G."/>
            <person name="Ulvskov P."/>
            <person name="Wakazuki S."/>
            <person name="Weng J.K."/>
            <person name="Willats W.W."/>
            <person name="Wipf D."/>
            <person name="Wolf P.G."/>
            <person name="Yang L."/>
            <person name="Zimmer A.D."/>
            <person name="Zhu Q."/>
            <person name="Mitros T."/>
            <person name="Hellsten U."/>
            <person name="Loque D."/>
            <person name="Otillar R."/>
            <person name="Salamov A."/>
            <person name="Schmutz J."/>
            <person name="Shapiro H."/>
            <person name="Lindquist E."/>
            <person name="Lucas S."/>
            <person name="Rokhsar D."/>
            <person name="Grigoriev I.V."/>
        </authorList>
    </citation>
    <scope>NUCLEOTIDE SEQUENCE [LARGE SCALE GENOMIC DNA]</scope>
</reference>
<dbReference type="EMBL" id="GL377588">
    <property type="protein sequence ID" value="EFJ24777.1"/>
    <property type="molecule type" value="Genomic_DNA"/>
</dbReference>
<sequence>MRSVIKRRRAYGLTAKNKVELSGKAGKRWVALWGNGDQGRLGLSESGSQFEPVLCRALESHEPCSVSCGGAHTLILTDKGRVFATGLNSSGQLGVPLKRESSFDPVEVHGFPDPCVHIAAGRYHSAAITSSGETYVWGRNSEGQLGLGKRAKSVYITPQKMESLAGMRLKALALGTDHSLGLAETGQVLSWGTNRFGCLGHGEMTGFFDFFKDTNEYTPRIIHCLEKLQIRSVSAGLVHSACADDSGTIYSFGQGSMCQLGLGNNNDASQPCPIPDLPRVSSISCGGYHTGAITQDGDIYTWGSNEHGCLGSGFRASSKPLRLESLAEAFMSEISCGWKHTAAISDGYIFSWGWGGSYGTYATQAESSGGQLGVGTDFDFFEPVPIEMDDRLSALHVSCGFNHTAAILEEIEI</sequence>
<dbReference type="AlphaFoldDB" id="D8RRY1"/>
<dbReference type="Gramene" id="EFJ24777">
    <property type="protein sequence ID" value="EFJ24777"/>
    <property type="gene ID" value="SELMODRAFT_100519"/>
</dbReference>
<dbReference type="InterPro" id="IPR000408">
    <property type="entry name" value="Reg_chr_condens"/>
</dbReference>
<dbReference type="Gene3D" id="2.130.10.30">
    <property type="entry name" value="Regulator of chromosome condensation 1/beta-lactamase-inhibitor protein II"/>
    <property type="match status" value="2"/>
</dbReference>
<evidence type="ECO:0000313" key="5">
    <source>
        <dbReference type="Proteomes" id="UP000001514"/>
    </source>
</evidence>
<dbReference type="PRINTS" id="PR00633">
    <property type="entry name" value="RCCNDNSATION"/>
</dbReference>
<dbReference type="InterPro" id="IPR009091">
    <property type="entry name" value="RCC1/BLIP-II"/>
</dbReference>
<keyword evidence="5" id="KW-1185">Reference proteome</keyword>
<name>D8RRY1_SELML</name>
<dbReference type="eggNOG" id="KOG1426">
    <property type="taxonomic scope" value="Eukaryota"/>
</dbReference>
<dbReference type="Pfam" id="PF25390">
    <property type="entry name" value="WD40_RLD"/>
    <property type="match status" value="1"/>
</dbReference>
<accession>D8RRY1</accession>
<dbReference type="PROSITE" id="PS00626">
    <property type="entry name" value="RCC1_2"/>
    <property type="match status" value="1"/>
</dbReference>
<dbReference type="HOGENOM" id="CLU_033951_0_0_1"/>
<feature type="repeat" description="RCC1" evidence="2">
    <location>
        <begin position="132"/>
        <end position="185"/>
    </location>
</feature>
<dbReference type="PANTHER" id="PTHR22870:SF395">
    <property type="entry name" value="UVB-RESISTANCE PROTEIN UVR8-RELATED"/>
    <property type="match status" value="1"/>
</dbReference>
<gene>
    <name evidence="4" type="ORF">SELMODRAFT_100519</name>
</gene>
<evidence type="ECO:0000259" key="3">
    <source>
        <dbReference type="Pfam" id="PF25390"/>
    </source>
</evidence>
<feature type="repeat" description="RCC1" evidence="2">
    <location>
        <begin position="297"/>
        <end position="347"/>
    </location>
</feature>
<feature type="repeat" description="RCC1" evidence="2">
    <location>
        <begin position="186"/>
        <end position="246"/>
    </location>
</feature>
<dbReference type="FunCoup" id="D8RRY1">
    <property type="interactions" value="2699"/>
</dbReference>
<protein>
    <recommendedName>
        <fullName evidence="3">RCC1-like domain-containing protein</fullName>
    </recommendedName>
</protein>
<evidence type="ECO:0000256" key="2">
    <source>
        <dbReference type="PROSITE-ProRule" id="PRU00235"/>
    </source>
</evidence>
<dbReference type="InParanoid" id="D8RRY1"/>
<dbReference type="STRING" id="88036.D8RRY1"/>
<dbReference type="SUPFAM" id="SSF50985">
    <property type="entry name" value="RCC1/BLIP-II"/>
    <property type="match status" value="1"/>
</dbReference>
<feature type="repeat" description="RCC1" evidence="2">
    <location>
        <begin position="80"/>
        <end position="131"/>
    </location>
</feature>
<keyword evidence="1" id="KW-0677">Repeat</keyword>
<proteinExistence type="predicted"/>
<dbReference type="PROSITE" id="PS50012">
    <property type="entry name" value="RCC1_3"/>
    <property type="match status" value="7"/>
</dbReference>
<feature type="repeat" description="RCC1" evidence="2">
    <location>
        <begin position="347"/>
        <end position="410"/>
    </location>
</feature>
<feature type="repeat" description="RCC1" evidence="2">
    <location>
        <begin position="28"/>
        <end position="79"/>
    </location>
</feature>
<dbReference type="OMA" id="GSFCMAL"/>
<feature type="domain" description="RCC1-like" evidence="3">
    <location>
        <begin position="30"/>
        <end position="406"/>
    </location>
</feature>
<organism evidence="5">
    <name type="scientific">Selaginella moellendorffii</name>
    <name type="common">Spikemoss</name>
    <dbReference type="NCBI Taxonomy" id="88036"/>
    <lineage>
        <taxon>Eukaryota</taxon>
        <taxon>Viridiplantae</taxon>
        <taxon>Streptophyta</taxon>
        <taxon>Embryophyta</taxon>
        <taxon>Tracheophyta</taxon>
        <taxon>Lycopodiopsida</taxon>
        <taxon>Selaginellales</taxon>
        <taxon>Selaginellaceae</taxon>
        <taxon>Selaginella</taxon>
    </lineage>
</organism>
<feature type="repeat" description="RCC1" evidence="2">
    <location>
        <begin position="247"/>
        <end position="296"/>
    </location>
</feature>
<evidence type="ECO:0000313" key="4">
    <source>
        <dbReference type="EMBL" id="EFJ24777.1"/>
    </source>
</evidence>
<evidence type="ECO:0000256" key="1">
    <source>
        <dbReference type="ARBA" id="ARBA00022737"/>
    </source>
</evidence>
<dbReference type="PANTHER" id="PTHR22870">
    <property type="entry name" value="REGULATOR OF CHROMOSOME CONDENSATION"/>
    <property type="match status" value="1"/>
</dbReference>